<dbReference type="InterPro" id="IPR035959">
    <property type="entry name" value="RutC-like_sf"/>
</dbReference>
<keyword evidence="3" id="KW-1185">Reference proteome</keyword>
<evidence type="ECO:0000256" key="1">
    <source>
        <dbReference type="ARBA" id="ARBA00010552"/>
    </source>
</evidence>
<dbReference type="Pfam" id="PF01042">
    <property type="entry name" value="Ribonuc_L-PSP"/>
    <property type="match status" value="1"/>
</dbReference>
<dbReference type="NCBIfam" id="TIGR00004">
    <property type="entry name" value="Rid family detoxifying hydrolase"/>
    <property type="match status" value="1"/>
</dbReference>
<gene>
    <name evidence="2" type="ORF">ISN26_04430</name>
</gene>
<dbReference type="Gene3D" id="3.30.1330.40">
    <property type="entry name" value="RutC-like"/>
    <property type="match status" value="1"/>
</dbReference>
<dbReference type="PANTHER" id="PTHR11803:SF58">
    <property type="entry name" value="PROTEIN HMF1-RELATED"/>
    <property type="match status" value="1"/>
</dbReference>
<protein>
    <submittedName>
        <fullName evidence="2">RidA family protein</fullName>
    </submittedName>
</protein>
<dbReference type="AlphaFoldDB" id="A0A930UI39"/>
<comment type="similarity">
    <text evidence="1">Belongs to the RutC family.</text>
</comment>
<organism evidence="2 3">
    <name type="scientific">Candidatus Amphirhobacter heronislandensis</name>
    <dbReference type="NCBI Taxonomy" id="1732024"/>
    <lineage>
        <taxon>Bacteria</taxon>
        <taxon>Pseudomonadati</taxon>
        <taxon>Pseudomonadota</taxon>
        <taxon>Gammaproteobacteria</taxon>
        <taxon>Candidatus Tethybacterales</taxon>
        <taxon>Candidatus Tethybacteraceae</taxon>
        <taxon>Candidatus Amphirhobacter</taxon>
    </lineage>
</organism>
<dbReference type="SUPFAM" id="SSF55298">
    <property type="entry name" value="YjgF-like"/>
    <property type="match status" value="1"/>
</dbReference>
<evidence type="ECO:0000313" key="2">
    <source>
        <dbReference type="EMBL" id="MBF2735317.1"/>
    </source>
</evidence>
<comment type="caution">
    <text evidence="2">The sequence shown here is derived from an EMBL/GenBank/DDBJ whole genome shotgun (WGS) entry which is preliminary data.</text>
</comment>
<dbReference type="GO" id="GO:0005829">
    <property type="term" value="C:cytosol"/>
    <property type="evidence" value="ECO:0007669"/>
    <property type="project" value="TreeGrafter"/>
</dbReference>
<dbReference type="FunFam" id="3.30.1330.40:FF:000001">
    <property type="entry name" value="L-PSP family endoribonuclease"/>
    <property type="match status" value="1"/>
</dbReference>
<proteinExistence type="inferred from homology"/>
<reference evidence="2" key="1">
    <citation type="submission" date="2020-10" db="EMBL/GenBank/DDBJ databases">
        <title>An improved Amphimedon queenslandica hologenome assembly reveals how three proteobacterial symbionts can extend the metabolic phenotypic of their marine sponge host.</title>
        <authorList>
            <person name="Degnan B."/>
            <person name="Degnan S."/>
            <person name="Xiang X."/>
        </authorList>
    </citation>
    <scope>NUCLEOTIDE SEQUENCE</scope>
    <source>
        <strain evidence="2">AqS2</strain>
    </source>
</reference>
<evidence type="ECO:0000313" key="3">
    <source>
        <dbReference type="Proteomes" id="UP000604381"/>
    </source>
</evidence>
<sequence>MAGIDHLNGAPGAPAALGPYSQAAAAGPFVFLAGQIGVRPDGGMDDGFEAQAQQCFANLAAVCKHAGGGLDGLLKLNVYVTDVANFAAFNAVAEQHLSAPYPARALVGVAALPKGALVELEGVLHLPGRPAA</sequence>
<name>A0A930UI39_9GAMM</name>
<dbReference type="Proteomes" id="UP000604381">
    <property type="component" value="Unassembled WGS sequence"/>
</dbReference>
<dbReference type="GO" id="GO:0019239">
    <property type="term" value="F:deaminase activity"/>
    <property type="evidence" value="ECO:0007669"/>
    <property type="project" value="TreeGrafter"/>
</dbReference>
<dbReference type="EMBL" id="JADHEI010000033">
    <property type="protein sequence ID" value="MBF2735317.1"/>
    <property type="molecule type" value="Genomic_DNA"/>
</dbReference>
<dbReference type="InterPro" id="IPR006056">
    <property type="entry name" value="RidA"/>
</dbReference>
<dbReference type="CDD" id="cd00448">
    <property type="entry name" value="YjgF_YER057c_UK114_family"/>
    <property type="match status" value="1"/>
</dbReference>
<dbReference type="InterPro" id="IPR006175">
    <property type="entry name" value="YjgF/YER057c/UK114"/>
</dbReference>
<accession>A0A930UI39</accession>
<dbReference type="PANTHER" id="PTHR11803">
    <property type="entry name" value="2-IMINOBUTANOATE/2-IMINOPROPANOATE DEAMINASE RIDA"/>
    <property type="match status" value="1"/>
</dbReference>